<keyword evidence="2" id="KW-1133">Transmembrane helix</keyword>
<feature type="transmembrane region" description="Helical" evidence="2">
    <location>
        <begin position="356"/>
        <end position="374"/>
    </location>
</feature>
<feature type="transmembrane region" description="Helical" evidence="2">
    <location>
        <begin position="412"/>
        <end position="434"/>
    </location>
</feature>
<dbReference type="PANTHER" id="PTHR11360:SF8">
    <property type="entry name" value="BCDNA.LD28120-RELATED"/>
    <property type="match status" value="1"/>
</dbReference>
<organism evidence="4 5">
    <name type="scientific">Ladona fulva</name>
    <name type="common">Scarce chaser dragonfly</name>
    <name type="synonym">Libellula fulva</name>
    <dbReference type="NCBI Taxonomy" id="123851"/>
    <lineage>
        <taxon>Eukaryota</taxon>
        <taxon>Metazoa</taxon>
        <taxon>Ecdysozoa</taxon>
        <taxon>Arthropoda</taxon>
        <taxon>Hexapoda</taxon>
        <taxon>Insecta</taxon>
        <taxon>Pterygota</taxon>
        <taxon>Palaeoptera</taxon>
        <taxon>Odonata</taxon>
        <taxon>Epiprocta</taxon>
        <taxon>Anisoptera</taxon>
        <taxon>Libelluloidea</taxon>
        <taxon>Libellulidae</taxon>
        <taxon>Ladona</taxon>
    </lineage>
</organism>
<sequence>MDSRNSAKESEGQTSGRVFDVTTRAELWTRLQGEIRRMGNNTGGILIHEEPGIYSIKSHGFVIGCVAKKIWIPEDGTARRMFINNIHFNYIPSIGTGILWPSNALALNTYFKARRGVATGFSWTATGLSPVIMPQLISFLLLYTDVHGTVLILAGVALHTLPAALLLQPVHWHGKWVRAEDPKAVELEKDEQQTFLEVEHCEDPPRCRRASLRRGQVVGEEEDGEYIVDTQSTLGLDVTAPISRHSSRWSLGSVGCPRPHRCEDCGTICEEEEPAISVKKADVLEKKVEAEMPIPKISVFRRVLSSIVDFFDLTILKDPKFVSIFVGLTLAFTAEVNFAVLVPFVYAEFGYEKSEVAHFLSILAVVDLVTRFTVPFFTDKVKIDPRISYTVGLSILATGRIILAHAEDLTTILAATIWLGFGKGLRTVYMGLVIPSYVPLRRLPTASGLQMLANGVLFITVGPVFGYLRDYSDDYSASLHCINILTFTAVGLWTTELLVYYCRRRLSKKHSTINVENAPSEKNVKDKN</sequence>
<keyword evidence="5" id="KW-1185">Reference proteome</keyword>
<proteinExistence type="predicted"/>
<feature type="transmembrane region" description="Helical" evidence="2">
    <location>
        <begin position="321"/>
        <end position="344"/>
    </location>
</feature>
<dbReference type="Proteomes" id="UP000792457">
    <property type="component" value="Unassembled WGS sequence"/>
</dbReference>
<feature type="transmembrane region" description="Helical" evidence="2">
    <location>
        <begin position="149"/>
        <end position="167"/>
    </location>
</feature>
<gene>
    <name evidence="4" type="ORF">J437_LFUL011791</name>
</gene>
<feature type="transmembrane region" description="Helical" evidence="2">
    <location>
        <begin position="446"/>
        <end position="465"/>
    </location>
</feature>
<dbReference type="EMBL" id="KZ308605">
    <property type="protein sequence ID" value="KAG8232238.1"/>
    <property type="molecule type" value="Genomic_DNA"/>
</dbReference>
<feature type="transmembrane region" description="Helical" evidence="2">
    <location>
        <begin position="386"/>
        <end position="406"/>
    </location>
</feature>
<feature type="domain" description="Major facilitator superfamily (MFS) profile" evidence="3">
    <location>
        <begin position="298"/>
        <end position="528"/>
    </location>
</feature>
<comment type="caution">
    <text evidence="4">The sequence shown here is derived from an EMBL/GenBank/DDBJ whole genome shotgun (WGS) entry which is preliminary data.</text>
</comment>
<dbReference type="InterPro" id="IPR011701">
    <property type="entry name" value="MFS"/>
</dbReference>
<evidence type="ECO:0000256" key="2">
    <source>
        <dbReference type="SAM" id="Phobius"/>
    </source>
</evidence>
<evidence type="ECO:0000313" key="5">
    <source>
        <dbReference type="Proteomes" id="UP000792457"/>
    </source>
</evidence>
<dbReference type="SUPFAM" id="SSF103473">
    <property type="entry name" value="MFS general substrate transporter"/>
    <property type="match status" value="1"/>
</dbReference>
<evidence type="ECO:0000256" key="1">
    <source>
        <dbReference type="ARBA" id="ARBA00004141"/>
    </source>
</evidence>
<dbReference type="OrthoDB" id="410267at2759"/>
<reference evidence="4" key="1">
    <citation type="submission" date="2013-04" db="EMBL/GenBank/DDBJ databases">
        <authorList>
            <person name="Qu J."/>
            <person name="Murali S.C."/>
            <person name="Bandaranaike D."/>
            <person name="Bellair M."/>
            <person name="Blankenburg K."/>
            <person name="Chao H."/>
            <person name="Dinh H."/>
            <person name="Doddapaneni H."/>
            <person name="Downs B."/>
            <person name="Dugan-Rocha S."/>
            <person name="Elkadiri S."/>
            <person name="Gnanaolivu R.D."/>
            <person name="Hernandez B."/>
            <person name="Javaid M."/>
            <person name="Jayaseelan J.C."/>
            <person name="Lee S."/>
            <person name="Li M."/>
            <person name="Ming W."/>
            <person name="Munidasa M."/>
            <person name="Muniz J."/>
            <person name="Nguyen L."/>
            <person name="Ongeri F."/>
            <person name="Osuji N."/>
            <person name="Pu L.-L."/>
            <person name="Puazo M."/>
            <person name="Qu C."/>
            <person name="Quiroz J."/>
            <person name="Raj R."/>
            <person name="Weissenberger G."/>
            <person name="Xin Y."/>
            <person name="Zou X."/>
            <person name="Han Y."/>
            <person name="Richards S."/>
            <person name="Worley K."/>
            <person name="Muzny D."/>
            <person name="Gibbs R."/>
        </authorList>
    </citation>
    <scope>NUCLEOTIDE SEQUENCE</scope>
    <source>
        <strain evidence="4">Sampled in the wild</strain>
    </source>
</reference>
<dbReference type="InterPro" id="IPR020846">
    <property type="entry name" value="MFS_dom"/>
</dbReference>
<reference evidence="4" key="2">
    <citation type="submission" date="2017-10" db="EMBL/GenBank/DDBJ databases">
        <title>Ladona fulva Genome sequencing and assembly.</title>
        <authorList>
            <person name="Murali S."/>
            <person name="Richards S."/>
            <person name="Bandaranaike D."/>
            <person name="Bellair M."/>
            <person name="Blankenburg K."/>
            <person name="Chao H."/>
            <person name="Dinh H."/>
            <person name="Doddapaneni H."/>
            <person name="Dugan-Rocha S."/>
            <person name="Elkadiri S."/>
            <person name="Gnanaolivu R."/>
            <person name="Hernandez B."/>
            <person name="Skinner E."/>
            <person name="Javaid M."/>
            <person name="Lee S."/>
            <person name="Li M."/>
            <person name="Ming W."/>
            <person name="Munidasa M."/>
            <person name="Muniz J."/>
            <person name="Nguyen L."/>
            <person name="Hughes D."/>
            <person name="Osuji N."/>
            <person name="Pu L.-L."/>
            <person name="Puazo M."/>
            <person name="Qu C."/>
            <person name="Quiroz J."/>
            <person name="Raj R."/>
            <person name="Weissenberger G."/>
            <person name="Xin Y."/>
            <person name="Zou X."/>
            <person name="Han Y."/>
            <person name="Worley K."/>
            <person name="Muzny D."/>
            <person name="Gibbs R."/>
        </authorList>
    </citation>
    <scope>NUCLEOTIDE SEQUENCE</scope>
    <source>
        <strain evidence="4">Sampled in the wild</strain>
    </source>
</reference>
<dbReference type="GO" id="GO:0008028">
    <property type="term" value="F:monocarboxylic acid transmembrane transporter activity"/>
    <property type="evidence" value="ECO:0007669"/>
    <property type="project" value="TreeGrafter"/>
</dbReference>
<dbReference type="InterPro" id="IPR036259">
    <property type="entry name" value="MFS_trans_sf"/>
</dbReference>
<evidence type="ECO:0000259" key="3">
    <source>
        <dbReference type="PROSITE" id="PS50850"/>
    </source>
</evidence>
<accession>A0A8K0KDB1</accession>
<dbReference type="PROSITE" id="PS50850">
    <property type="entry name" value="MFS"/>
    <property type="match status" value="1"/>
</dbReference>
<keyword evidence="2" id="KW-0472">Membrane</keyword>
<protein>
    <recommendedName>
        <fullName evidence="3">Major facilitator superfamily (MFS) profile domain-containing protein</fullName>
    </recommendedName>
</protein>
<feature type="transmembrane region" description="Helical" evidence="2">
    <location>
        <begin position="121"/>
        <end position="143"/>
    </location>
</feature>
<dbReference type="InterPro" id="IPR050327">
    <property type="entry name" value="Proton-linked_MCT"/>
</dbReference>
<evidence type="ECO:0000313" key="4">
    <source>
        <dbReference type="EMBL" id="KAG8232238.1"/>
    </source>
</evidence>
<name>A0A8K0KDB1_LADFU</name>
<comment type="subcellular location">
    <subcellularLocation>
        <location evidence="1">Membrane</location>
        <topology evidence="1">Multi-pass membrane protein</topology>
    </subcellularLocation>
</comment>
<keyword evidence="2" id="KW-0812">Transmembrane</keyword>
<dbReference type="GO" id="GO:0016020">
    <property type="term" value="C:membrane"/>
    <property type="evidence" value="ECO:0007669"/>
    <property type="project" value="UniProtKB-SubCell"/>
</dbReference>
<dbReference type="AlphaFoldDB" id="A0A8K0KDB1"/>
<dbReference type="Pfam" id="PF07690">
    <property type="entry name" value="MFS_1"/>
    <property type="match status" value="1"/>
</dbReference>
<dbReference type="Gene3D" id="1.20.1250.20">
    <property type="entry name" value="MFS general substrate transporter like domains"/>
    <property type="match status" value="1"/>
</dbReference>
<dbReference type="PANTHER" id="PTHR11360">
    <property type="entry name" value="MONOCARBOXYLATE TRANSPORTER"/>
    <property type="match status" value="1"/>
</dbReference>
<feature type="transmembrane region" description="Helical" evidence="2">
    <location>
        <begin position="477"/>
        <end position="501"/>
    </location>
</feature>